<dbReference type="RefSeq" id="WP_343915516.1">
    <property type="nucleotide sequence ID" value="NZ_BAAAJT010000002.1"/>
</dbReference>
<dbReference type="InterPro" id="IPR018649">
    <property type="entry name" value="SHOCT"/>
</dbReference>
<proteinExistence type="predicted"/>
<dbReference type="Pfam" id="PF09851">
    <property type="entry name" value="SHOCT"/>
    <property type="match status" value="1"/>
</dbReference>
<dbReference type="EMBL" id="JBHUGD010000001">
    <property type="protein sequence ID" value="MFD1945584.1"/>
    <property type="molecule type" value="Genomic_DNA"/>
</dbReference>
<protein>
    <submittedName>
        <fullName evidence="2">SHOCT domain-containing protein</fullName>
    </submittedName>
</protein>
<evidence type="ECO:0000313" key="3">
    <source>
        <dbReference type="Proteomes" id="UP001597351"/>
    </source>
</evidence>
<reference evidence="3" key="1">
    <citation type="journal article" date="2019" name="Int. J. Syst. Evol. Microbiol.">
        <title>The Global Catalogue of Microorganisms (GCM) 10K type strain sequencing project: providing services to taxonomists for standard genome sequencing and annotation.</title>
        <authorList>
            <consortium name="The Broad Institute Genomics Platform"/>
            <consortium name="The Broad Institute Genome Sequencing Center for Infectious Disease"/>
            <person name="Wu L."/>
            <person name="Ma J."/>
        </authorList>
    </citation>
    <scope>NUCLEOTIDE SEQUENCE [LARGE SCALE GENOMIC DNA]</scope>
    <source>
        <strain evidence="3">CGMCC 1.12477</strain>
    </source>
</reference>
<comment type="caution">
    <text evidence="2">The sequence shown here is derived from an EMBL/GenBank/DDBJ whole genome shotgun (WGS) entry which is preliminary data.</text>
</comment>
<gene>
    <name evidence="2" type="ORF">ACFSDE_02185</name>
</gene>
<sequence length="107" mass="11200">MPTWFAVGVTLMLVVAVASAVWRASTARRMARDAGMSEGDATAMALLTDDGLAATYTASSIRAGDDAPTAAPASAEARLSELRGLLDQGLVTQEEYDAARRRIIDGL</sequence>
<name>A0ABW4TG54_9ACTN</name>
<accession>A0ABW4TG54</accession>
<evidence type="ECO:0000313" key="2">
    <source>
        <dbReference type="EMBL" id="MFD1945584.1"/>
    </source>
</evidence>
<keyword evidence="3" id="KW-1185">Reference proteome</keyword>
<organism evidence="2 3">
    <name type="scientific">Nocardioides aestuarii</name>
    <dbReference type="NCBI Taxonomy" id="252231"/>
    <lineage>
        <taxon>Bacteria</taxon>
        <taxon>Bacillati</taxon>
        <taxon>Actinomycetota</taxon>
        <taxon>Actinomycetes</taxon>
        <taxon>Propionibacteriales</taxon>
        <taxon>Nocardioidaceae</taxon>
        <taxon>Nocardioides</taxon>
    </lineage>
</organism>
<evidence type="ECO:0000259" key="1">
    <source>
        <dbReference type="Pfam" id="PF09851"/>
    </source>
</evidence>
<feature type="domain" description="SHOCT" evidence="1">
    <location>
        <begin position="78"/>
        <end position="103"/>
    </location>
</feature>
<dbReference type="Proteomes" id="UP001597351">
    <property type="component" value="Unassembled WGS sequence"/>
</dbReference>